<name>A0A316ZC19_9BASI</name>
<dbReference type="PANTHER" id="PTHR10598">
    <property type="entry name" value="SET1/ASH2 HISTONE METHYLTRANSFERASE COMPLEX SUBUNIT ASH2"/>
    <property type="match status" value="1"/>
</dbReference>
<feature type="non-terminal residue" evidence="6">
    <location>
        <position position="1"/>
    </location>
</feature>
<dbReference type="EMBL" id="KZ819288">
    <property type="protein sequence ID" value="PWN99250.1"/>
    <property type="molecule type" value="Genomic_DNA"/>
</dbReference>
<dbReference type="Proteomes" id="UP000245946">
    <property type="component" value="Unassembled WGS sequence"/>
</dbReference>
<organism evidence="6 7">
    <name type="scientific">Tilletiopsis washingtonensis</name>
    <dbReference type="NCBI Taxonomy" id="58919"/>
    <lineage>
        <taxon>Eukaryota</taxon>
        <taxon>Fungi</taxon>
        <taxon>Dikarya</taxon>
        <taxon>Basidiomycota</taxon>
        <taxon>Ustilaginomycotina</taxon>
        <taxon>Exobasidiomycetes</taxon>
        <taxon>Entylomatales</taxon>
        <taxon>Entylomatales incertae sedis</taxon>
        <taxon>Tilletiopsis</taxon>
    </lineage>
</organism>
<dbReference type="SMART" id="SM00449">
    <property type="entry name" value="SPRY"/>
    <property type="match status" value="1"/>
</dbReference>
<evidence type="ECO:0000259" key="5">
    <source>
        <dbReference type="SMART" id="SM00449"/>
    </source>
</evidence>
<proteinExistence type="inferred from homology"/>
<accession>A0A316ZC19</accession>
<keyword evidence="7" id="KW-1185">Reference proteome</keyword>
<protein>
    <recommendedName>
        <fullName evidence="5">SPRY domain-containing protein</fullName>
    </recommendedName>
</protein>
<comment type="similarity">
    <text evidence="3">Belongs to the cclA family.</text>
</comment>
<evidence type="ECO:0000256" key="1">
    <source>
        <dbReference type="ARBA" id="ARBA00004123"/>
    </source>
</evidence>
<evidence type="ECO:0000313" key="6">
    <source>
        <dbReference type="EMBL" id="PWN99250.1"/>
    </source>
</evidence>
<dbReference type="GO" id="GO:0048188">
    <property type="term" value="C:Set1C/COMPASS complex"/>
    <property type="evidence" value="ECO:0007669"/>
    <property type="project" value="InterPro"/>
</dbReference>
<dbReference type="Gene3D" id="2.60.120.920">
    <property type="match status" value="1"/>
</dbReference>
<dbReference type="AlphaFoldDB" id="A0A316ZC19"/>
<dbReference type="InterPro" id="IPR043136">
    <property type="entry name" value="B30.2/SPRY_sf"/>
</dbReference>
<evidence type="ECO:0000256" key="2">
    <source>
        <dbReference type="ARBA" id="ARBA00023242"/>
    </source>
</evidence>
<dbReference type="PANTHER" id="PTHR10598:SF0">
    <property type="entry name" value="SET1_ASH2 HISTONE METHYLTRANSFERASE COMPLEX SUBUNIT ASH2"/>
    <property type="match status" value="1"/>
</dbReference>
<comment type="subcellular location">
    <subcellularLocation>
        <location evidence="1">Nucleus</location>
    </subcellularLocation>
</comment>
<feature type="non-terminal residue" evidence="6">
    <location>
        <position position="490"/>
    </location>
</feature>
<dbReference type="GeneID" id="37267460"/>
<dbReference type="Pfam" id="PF00622">
    <property type="entry name" value="SPRY"/>
    <property type="match status" value="1"/>
</dbReference>
<dbReference type="STRING" id="58919.A0A316ZC19"/>
<feature type="compositionally biased region" description="Low complexity" evidence="4">
    <location>
        <begin position="284"/>
        <end position="298"/>
    </location>
</feature>
<gene>
    <name evidence="6" type="ORF">FA09DRAFT_286991</name>
</gene>
<feature type="region of interest" description="Disordered" evidence="4">
    <location>
        <begin position="1"/>
        <end position="45"/>
    </location>
</feature>
<dbReference type="SUPFAM" id="SSF49899">
    <property type="entry name" value="Concanavalin A-like lectins/glucanases"/>
    <property type="match status" value="1"/>
</dbReference>
<feature type="compositionally biased region" description="Basic and acidic residues" evidence="4">
    <location>
        <begin position="307"/>
        <end position="322"/>
    </location>
</feature>
<dbReference type="InterPro" id="IPR037353">
    <property type="entry name" value="ASH2"/>
</dbReference>
<dbReference type="GO" id="GO:0000976">
    <property type="term" value="F:transcription cis-regulatory region binding"/>
    <property type="evidence" value="ECO:0007669"/>
    <property type="project" value="TreeGrafter"/>
</dbReference>
<evidence type="ECO:0000256" key="4">
    <source>
        <dbReference type="SAM" id="MobiDB-lite"/>
    </source>
</evidence>
<feature type="region of interest" description="Disordered" evidence="4">
    <location>
        <begin position="274"/>
        <end position="323"/>
    </location>
</feature>
<feature type="domain" description="SPRY" evidence="5">
    <location>
        <begin position="126"/>
        <end position="369"/>
    </location>
</feature>
<dbReference type="InterPro" id="IPR013320">
    <property type="entry name" value="ConA-like_dom_sf"/>
</dbReference>
<dbReference type="OrthoDB" id="10266026at2759"/>
<feature type="compositionally biased region" description="Low complexity" evidence="4">
    <location>
        <begin position="1"/>
        <end position="12"/>
    </location>
</feature>
<keyword evidence="2" id="KW-0539">Nucleus</keyword>
<sequence length="490" mass="52692">SPAGRASALASSSRHKLPPGYRGPPPRPGDAEDIAPQPQLAPTPGSQLMFQAHNTPVNRNGWRYSPCGPASESLPQTVYRSLECEPRGVHWSWTDRSAFTKLSADAATLCTDKGFRGARANIPVRHGAWYVEVHILEPEPLVPGVGAPGPVPSPMSAGPHVRLGWARREAPLNAPAGFDGYSYGLRGATGERVWLSRPSKYGRAFGPGDAVGMYIRLPPPGDEARPGVETAIRRKRLPIRYRGQLYFESLEYAPTKEMESLWDRSKKGLFRWPASAPSSDDVQAAGPLSSDGAGPSDSSAKRKKKGPAAEKDDAAAEADKGRPLPTLGAAARIGFCINGEPQGMAFDDLFDFRPLKRLSSAAPSKGKKAAAATAATSLTLVDEDASIITSNSSVASIMKSRENHVDDGALGYFPFATSFGGARVRIVADPAEWRFPPPDDLEAQLEARMPAPSGEALAAQAPRWRPYCERYDEYLAEQWELDLADEGRAA</sequence>
<evidence type="ECO:0000313" key="7">
    <source>
        <dbReference type="Proteomes" id="UP000245946"/>
    </source>
</evidence>
<dbReference type="CDD" id="cd12872">
    <property type="entry name" value="SPRY_Ash2"/>
    <property type="match status" value="1"/>
</dbReference>
<reference evidence="6 7" key="1">
    <citation type="journal article" date="2018" name="Mol. Biol. Evol.">
        <title>Broad Genomic Sampling Reveals a Smut Pathogenic Ancestry of the Fungal Clade Ustilaginomycotina.</title>
        <authorList>
            <person name="Kijpornyongpan T."/>
            <person name="Mondo S.J."/>
            <person name="Barry K."/>
            <person name="Sandor L."/>
            <person name="Lee J."/>
            <person name="Lipzen A."/>
            <person name="Pangilinan J."/>
            <person name="LaButti K."/>
            <person name="Hainaut M."/>
            <person name="Henrissat B."/>
            <person name="Grigoriev I.V."/>
            <person name="Spatafora J.W."/>
            <person name="Aime M.C."/>
        </authorList>
    </citation>
    <scope>NUCLEOTIDE SEQUENCE [LARGE SCALE GENOMIC DNA]</scope>
    <source>
        <strain evidence="6 7">MCA 4186</strain>
    </source>
</reference>
<dbReference type="RefSeq" id="XP_025599529.1">
    <property type="nucleotide sequence ID" value="XM_025739914.1"/>
</dbReference>
<evidence type="ECO:0000256" key="3">
    <source>
        <dbReference type="ARBA" id="ARBA00038149"/>
    </source>
</evidence>
<dbReference type="InterPro" id="IPR003877">
    <property type="entry name" value="SPRY_dom"/>
</dbReference>